<protein>
    <submittedName>
        <fullName evidence="2">Succinoglycan biosynthesis protein</fullName>
    </submittedName>
</protein>
<evidence type="ECO:0000256" key="1">
    <source>
        <dbReference type="SAM" id="MobiDB-lite"/>
    </source>
</evidence>
<dbReference type="HOGENOM" id="CLU_061763_0_0_5"/>
<organism evidence="2 3">
    <name type="scientific">Phenylobacterium zucineum (strain HLK1)</name>
    <dbReference type="NCBI Taxonomy" id="450851"/>
    <lineage>
        <taxon>Bacteria</taxon>
        <taxon>Pseudomonadati</taxon>
        <taxon>Pseudomonadota</taxon>
        <taxon>Alphaproteobacteria</taxon>
        <taxon>Caulobacterales</taxon>
        <taxon>Caulobacteraceae</taxon>
        <taxon>Phenylobacterium</taxon>
    </lineage>
</organism>
<dbReference type="RefSeq" id="WP_012521703.1">
    <property type="nucleotide sequence ID" value="NC_011144.1"/>
</dbReference>
<name>B4R824_PHEZH</name>
<feature type="region of interest" description="Disordered" evidence="1">
    <location>
        <begin position="370"/>
        <end position="395"/>
    </location>
</feature>
<reference evidence="2 3" key="1">
    <citation type="journal article" date="2008" name="BMC Genomics">
        <title>Complete genome of Phenylobacterium zucineum - a novel facultative intracellular bacterium isolated from human erythroleukemia cell line K562.</title>
        <authorList>
            <person name="Luo Y."/>
            <person name="Xu X."/>
            <person name="Ding Z."/>
            <person name="Liu Z."/>
            <person name="Zhang B."/>
            <person name="Yan Z."/>
            <person name="Sun J."/>
            <person name="Hu S."/>
            <person name="Hu X."/>
        </authorList>
    </citation>
    <scope>NUCLEOTIDE SEQUENCE [LARGE SCALE GENOMIC DNA]</scope>
    <source>
        <strain evidence="2 3">HLK1</strain>
    </source>
</reference>
<proteinExistence type="predicted"/>
<accession>B4R824</accession>
<gene>
    <name evidence="2" type="ordered locus">PHZ_c1143</name>
</gene>
<keyword evidence="3" id="KW-1185">Reference proteome</keyword>
<dbReference type="Proteomes" id="UP000001868">
    <property type="component" value="Chromosome"/>
</dbReference>
<sequence length="395" mass="43027">MKLAYFVHDLTDPAVTRRVRMLKAGGAEPVVLGFRRADAAPEALEGCATVDLGRTYDARLGHRARLTALAALRSGRFRKLLEGAEVVLCRQLEMLAVGEAARWTCGLKAKLAYEALDIHRIMLADAGKGRAMRAVEKALLRRSDLLIVSSPAFVDSYFAPVQGLGRDLRTPVMLVENKVLELEGAGGAPLGPPPAGPPWRIGWLGAIRCRRSLDILTGLAQRRPDLLEVRIWGRPAHVEFADFDGQVAATPNVSFGGPYRAADLPLLYGQTHFSWAIDFMEEGLNSSWLLPNRIYESGRYGSVPVALSGVQTGRWLAEHSFGVRLSRPEDLEGFLEGLTPERYAALRRELEAQPRSAFVADAGDCRRLTEGLRNPQPALGSNGQAIDSASSKLAA</sequence>
<dbReference type="AlphaFoldDB" id="B4R824"/>
<dbReference type="OrthoDB" id="7973140at2"/>
<evidence type="ECO:0000313" key="3">
    <source>
        <dbReference type="Proteomes" id="UP000001868"/>
    </source>
</evidence>
<evidence type="ECO:0000313" key="2">
    <source>
        <dbReference type="EMBL" id="ACG77557.1"/>
    </source>
</evidence>
<feature type="compositionally biased region" description="Polar residues" evidence="1">
    <location>
        <begin position="379"/>
        <end position="395"/>
    </location>
</feature>
<dbReference type="eggNOG" id="COG0438">
    <property type="taxonomic scope" value="Bacteria"/>
</dbReference>
<dbReference type="STRING" id="450851.PHZ_c1143"/>
<dbReference type="EMBL" id="CP000747">
    <property type="protein sequence ID" value="ACG77557.1"/>
    <property type="molecule type" value="Genomic_DNA"/>
</dbReference>
<dbReference type="KEGG" id="pzu:PHZ_c1143"/>